<dbReference type="GO" id="GO:0005886">
    <property type="term" value="C:plasma membrane"/>
    <property type="evidence" value="ECO:0007669"/>
    <property type="project" value="UniProtKB-SubCell"/>
</dbReference>
<proteinExistence type="inferred from homology"/>
<organism evidence="12 13">
    <name type="scientific">Pelotomaculum isophthalicicum JI</name>
    <dbReference type="NCBI Taxonomy" id="947010"/>
    <lineage>
        <taxon>Bacteria</taxon>
        <taxon>Bacillati</taxon>
        <taxon>Bacillota</taxon>
        <taxon>Clostridia</taxon>
        <taxon>Eubacteriales</taxon>
        <taxon>Desulfotomaculaceae</taxon>
        <taxon>Pelotomaculum</taxon>
    </lineage>
</organism>
<evidence type="ECO:0000256" key="1">
    <source>
        <dbReference type="ARBA" id="ARBA00004413"/>
    </source>
</evidence>
<dbReference type="GO" id="GO:0015031">
    <property type="term" value="P:protein transport"/>
    <property type="evidence" value="ECO:0007669"/>
    <property type="project" value="UniProtKB-KW"/>
</dbReference>
<protein>
    <recommendedName>
        <fullName evidence="3">Flagellar FliJ protein</fullName>
    </recommendedName>
</protein>
<comment type="subcellular location">
    <subcellularLocation>
        <location evidence="1">Cell membrane</location>
        <topology evidence="1">Peripheral membrane protein</topology>
        <orientation evidence="1">Cytoplasmic side</orientation>
    </subcellularLocation>
</comment>
<dbReference type="GO" id="GO:0009288">
    <property type="term" value="C:bacterial-type flagellum"/>
    <property type="evidence" value="ECO:0007669"/>
    <property type="project" value="InterPro"/>
</dbReference>
<comment type="caution">
    <text evidence="12">The sequence shown here is derived from an EMBL/GenBank/DDBJ whole genome shotgun (WGS) entry which is preliminary data.</text>
</comment>
<evidence type="ECO:0000256" key="2">
    <source>
        <dbReference type="ARBA" id="ARBA00010004"/>
    </source>
</evidence>
<evidence type="ECO:0000256" key="10">
    <source>
        <dbReference type="ARBA" id="ARBA00023225"/>
    </source>
</evidence>
<keyword evidence="6" id="KW-0145">Chemotaxis</keyword>
<evidence type="ECO:0000256" key="3">
    <source>
        <dbReference type="ARBA" id="ARBA00020392"/>
    </source>
</evidence>
<evidence type="ECO:0000256" key="4">
    <source>
        <dbReference type="ARBA" id="ARBA00022448"/>
    </source>
</evidence>
<keyword evidence="11" id="KW-0175">Coiled coil</keyword>
<feature type="coiled-coil region" evidence="11">
    <location>
        <begin position="19"/>
        <end position="46"/>
    </location>
</feature>
<dbReference type="EMBL" id="JAKOAV010000028">
    <property type="protein sequence ID" value="MDF9409303.1"/>
    <property type="molecule type" value="Genomic_DNA"/>
</dbReference>
<accession>A0A9X4H536</accession>
<keyword evidence="8" id="KW-0653">Protein transport</keyword>
<comment type="similarity">
    <text evidence="2">Belongs to the FliJ family.</text>
</comment>
<gene>
    <name evidence="12" type="ORF">L7E55_13220</name>
</gene>
<dbReference type="GO" id="GO:0006935">
    <property type="term" value="P:chemotaxis"/>
    <property type="evidence" value="ECO:0007669"/>
    <property type="project" value="UniProtKB-KW"/>
</dbReference>
<keyword evidence="10" id="KW-1006">Bacterial flagellum protein export</keyword>
<evidence type="ECO:0000313" key="12">
    <source>
        <dbReference type="EMBL" id="MDF9409303.1"/>
    </source>
</evidence>
<dbReference type="AlphaFoldDB" id="A0A9X4H536"/>
<keyword evidence="12" id="KW-0282">Flagellum</keyword>
<evidence type="ECO:0000256" key="7">
    <source>
        <dbReference type="ARBA" id="ARBA00022795"/>
    </source>
</evidence>
<keyword evidence="4" id="KW-0813">Transport</keyword>
<keyword evidence="5" id="KW-1003">Cell membrane</keyword>
<dbReference type="GO" id="GO:0044781">
    <property type="term" value="P:bacterial-type flagellum organization"/>
    <property type="evidence" value="ECO:0007669"/>
    <property type="project" value="UniProtKB-KW"/>
</dbReference>
<dbReference type="InterPro" id="IPR012823">
    <property type="entry name" value="Flagell_FliJ"/>
</dbReference>
<name>A0A9X4H536_9FIRM</name>
<evidence type="ECO:0000256" key="9">
    <source>
        <dbReference type="ARBA" id="ARBA00023136"/>
    </source>
</evidence>
<keyword evidence="13" id="KW-1185">Reference proteome</keyword>
<evidence type="ECO:0000256" key="6">
    <source>
        <dbReference type="ARBA" id="ARBA00022500"/>
    </source>
</evidence>
<dbReference type="Pfam" id="PF02050">
    <property type="entry name" value="FliJ"/>
    <property type="match status" value="1"/>
</dbReference>
<keyword evidence="12" id="KW-0966">Cell projection</keyword>
<dbReference type="InterPro" id="IPR053716">
    <property type="entry name" value="Flag_assembly_chemotaxis_eff"/>
</dbReference>
<reference evidence="12" key="1">
    <citation type="submission" date="2022-02" db="EMBL/GenBank/DDBJ databases">
        <authorList>
            <person name="Leng L."/>
        </authorList>
    </citation>
    <scope>NUCLEOTIDE SEQUENCE</scope>
    <source>
        <strain evidence="12">JI</strain>
    </source>
</reference>
<keyword evidence="7" id="KW-1005">Bacterial flagellum biogenesis</keyword>
<sequence length="135" mass="15731">MRHRAAKEVSAEQALAMAHHEYNRRLAMLENTRQRLEAAFDVAEEDADVLGVAYLSFYRASLNKKIDIQEKDVSNAGLVVESRRNAAVRARQERQVIEMLKDKHLMNYKREVAAREQKEVDELALYAYQRRLDNL</sequence>
<evidence type="ECO:0000256" key="5">
    <source>
        <dbReference type="ARBA" id="ARBA00022475"/>
    </source>
</evidence>
<dbReference type="GO" id="GO:0071973">
    <property type="term" value="P:bacterial-type flagellum-dependent cell motility"/>
    <property type="evidence" value="ECO:0007669"/>
    <property type="project" value="InterPro"/>
</dbReference>
<evidence type="ECO:0000313" key="13">
    <source>
        <dbReference type="Proteomes" id="UP001154312"/>
    </source>
</evidence>
<evidence type="ECO:0000256" key="8">
    <source>
        <dbReference type="ARBA" id="ARBA00022927"/>
    </source>
</evidence>
<keyword evidence="12" id="KW-0969">Cilium</keyword>
<keyword evidence="9" id="KW-0472">Membrane</keyword>
<dbReference type="Proteomes" id="UP001154312">
    <property type="component" value="Unassembled WGS sequence"/>
</dbReference>
<evidence type="ECO:0000256" key="11">
    <source>
        <dbReference type="SAM" id="Coils"/>
    </source>
</evidence>
<dbReference type="Gene3D" id="1.10.287.1700">
    <property type="match status" value="1"/>
</dbReference>